<dbReference type="Gene3D" id="3.40.50.150">
    <property type="entry name" value="Vaccinia Virus protein VP39"/>
    <property type="match status" value="1"/>
</dbReference>
<comment type="caution">
    <text evidence="1">The sequence shown here is derived from an EMBL/GenBank/DDBJ whole genome shotgun (WGS) entry which is preliminary data.</text>
</comment>
<evidence type="ECO:0000313" key="2">
    <source>
        <dbReference type="Proteomes" id="UP000031971"/>
    </source>
</evidence>
<dbReference type="GO" id="GO:0032259">
    <property type="term" value="P:methylation"/>
    <property type="evidence" value="ECO:0007669"/>
    <property type="project" value="UniProtKB-KW"/>
</dbReference>
<keyword evidence="1" id="KW-0808">Transferase</keyword>
<gene>
    <name evidence="1" type="ORF">CCC_02070</name>
</gene>
<dbReference type="Pfam" id="PF13489">
    <property type="entry name" value="Methyltransf_23"/>
    <property type="match status" value="1"/>
</dbReference>
<name>A0A0C2YVB6_PARME</name>
<dbReference type="EMBL" id="JXSL01000027">
    <property type="protein sequence ID" value="KIL98620.1"/>
    <property type="molecule type" value="Genomic_DNA"/>
</dbReference>
<dbReference type="AlphaFoldDB" id="A0A0C2YVB6"/>
<dbReference type="CDD" id="cd02440">
    <property type="entry name" value="AdoMet_MTases"/>
    <property type="match status" value="1"/>
</dbReference>
<evidence type="ECO:0000313" key="1">
    <source>
        <dbReference type="EMBL" id="KIL98620.1"/>
    </source>
</evidence>
<dbReference type="GO" id="GO:0008168">
    <property type="term" value="F:methyltransferase activity"/>
    <property type="evidence" value="ECO:0007669"/>
    <property type="project" value="UniProtKB-KW"/>
</dbReference>
<reference evidence="1 2" key="1">
    <citation type="submission" date="2015-01" db="EMBL/GenBank/DDBJ databases">
        <title>Genome Sequence of Magnetospirillum magnetotacticum Strain MS-1.</title>
        <authorList>
            <person name="Marinov G.K."/>
            <person name="Smalley M.D."/>
            <person name="DeSalvo G."/>
        </authorList>
    </citation>
    <scope>NUCLEOTIDE SEQUENCE [LARGE SCALE GENOMIC DNA]</scope>
    <source>
        <strain evidence="1 2">MS-1</strain>
    </source>
</reference>
<keyword evidence="2" id="KW-1185">Reference proteome</keyword>
<dbReference type="STRING" id="272627.CCC_02070"/>
<protein>
    <submittedName>
        <fullName evidence="1">SAM-dependent methyltransferase</fullName>
    </submittedName>
</protein>
<dbReference type="RefSeq" id="WP_009867284.1">
    <property type="nucleotide sequence ID" value="NZ_JXSL01000027.1"/>
</dbReference>
<dbReference type="InterPro" id="IPR029063">
    <property type="entry name" value="SAM-dependent_MTases_sf"/>
</dbReference>
<organism evidence="1 2">
    <name type="scientific">Paramagnetospirillum magnetotacticum MS-1</name>
    <dbReference type="NCBI Taxonomy" id="272627"/>
    <lineage>
        <taxon>Bacteria</taxon>
        <taxon>Pseudomonadati</taxon>
        <taxon>Pseudomonadota</taxon>
        <taxon>Alphaproteobacteria</taxon>
        <taxon>Rhodospirillales</taxon>
        <taxon>Magnetospirillaceae</taxon>
        <taxon>Paramagnetospirillum</taxon>
    </lineage>
</organism>
<proteinExistence type="predicted"/>
<sequence>MNNRSGWIEYWDGDVSVYTGATHLKAHYRELFAGISPLLPAAPFTLLDYGCGEALMAPDIAARGGRVFLYDAAGARRPRLRQRYSHLDGIAVPDELSVLDGLCDVVLLISVIQYVPREELPLLLGQLRHVLKPGAILIVGDILSPANSVLADVSALLRFAWRESFVMEAVKGLLRTLTSNYNQRRRTLGLSTYGAGEIGSLLEAAGFDATPLSENVGHARHRRSVLARRRG</sequence>
<accession>A0A0C2YVB6</accession>
<keyword evidence="1" id="KW-0489">Methyltransferase</keyword>
<dbReference type="Proteomes" id="UP000031971">
    <property type="component" value="Unassembled WGS sequence"/>
</dbReference>
<dbReference type="OrthoDB" id="7334795at2"/>
<dbReference type="SUPFAM" id="SSF53335">
    <property type="entry name" value="S-adenosyl-L-methionine-dependent methyltransferases"/>
    <property type="match status" value="1"/>
</dbReference>